<name>A0A1H9AUD5_9GAMM</name>
<sequence length="126" mass="14049">MDGKINIPAGQAAPGMVLAEDVRDRSGRLLLSAGLPLREKHIRVLKTWGVFQVAVWTDSQPDADAEAINPDQRERGTVLDEMALKRAEAIMVPAFAHANLEHPIMQRLFQIAVERVARQVHLKDRP</sequence>
<evidence type="ECO:0000313" key="2">
    <source>
        <dbReference type="Proteomes" id="UP000199496"/>
    </source>
</evidence>
<evidence type="ECO:0000313" key="1">
    <source>
        <dbReference type="EMBL" id="SEP80412.1"/>
    </source>
</evidence>
<dbReference type="AlphaFoldDB" id="A0A1H9AUD5"/>
<keyword evidence="2" id="KW-1185">Reference proteome</keyword>
<dbReference type="RefSeq" id="WP_090204535.1">
    <property type="nucleotide sequence ID" value="NZ_FOFO01000006.1"/>
</dbReference>
<protein>
    <submittedName>
        <fullName evidence="1">Uncharacterized protein</fullName>
    </submittedName>
</protein>
<dbReference type="OrthoDB" id="5786974at2"/>
<accession>A0A1H9AUD5</accession>
<proteinExistence type="predicted"/>
<organism evidence="1 2">
    <name type="scientific">Ectothiorhodospira magna</name>
    <dbReference type="NCBI Taxonomy" id="867345"/>
    <lineage>
        <taxon>Bacteria</taxon>
        <taxon>Pseudomonadati</taxon>
        <taxon>Pseudomonadota</taxon>
        <taxon>Gammaproteobacteria</taxon>
        <taxon>Chromatiales</taxon>
        <taxon>Ectothiorhodospiraceae</taxon>
        <taxon>Ectothiorhodospira</taxon>
    </lineage>
</organism>
<dbReference type="EMBL" id="FOFO01000006">
    <property type="protein sequence ID" value="SEP80412.1"/>
    <property type="molecule type" value="Genomic_DNA"/>
</dbReference>
<dbReference type="Proteomes" id="UP000199496">
    <property type="component" value="Unassembled WGS sequence"/>
</dbReference>
<reference evidence="1 2" key="1">
    <citation type="submission" date="2016-10" db="EMBL/GenBank/DDBJ databases">
        <authorList>
            <person name="de Groot N.N."/>
        </authorList>
    </citation>
    <scope>NUCLEOTIDE SEQUENCE [LARGE SCALE GENOMIC DNA]</scope>
    <source>
        <strain evidence="1 2">B7-7</strain>
    </source>
</reference>
<gene>
    <name evidence="1" type="ORF">SAMN05421693_10691</name>
</gene>
<dbReference type="STRING" id="867345.SAMN05421693_10691"/>